<dbReference type="KEGG" id="ccb:Clocel_0279"/>
<gene>
    <name evidence="2" type="ordered locus">Clocel_0279</name>
</gene>
<feature type="domain" description="N-acetyltransferase" evidence="1">
    <location>
        <begin position="34"/>
        <end position="173"/>
    </location>
</feature>
<reference evidence="2 3" key="1">
    <citation type="submission" date="2010-08" db="EMBL/GenBank/DDBJ databases">
        <title>Complete sequence of Clostridium cellulovorans 743B.</title>
        <authorList>
            <consortium name="US DOE Joint Genome Institute"/>
            <person name="Lucas S."/>
            <person name="Copeland A."/>
            <person name="Lapidus A."/>
            <person name="Cheng J.-F."/>
            <person name="Bruce D."/>
            <person name="Goodwin L."/>
            <person name="Pitluck S."/>
            <person name="Chertkov O."/>
            <person name="Detter J.C."/>
            <person name="Han C."/>
            <person name="Tapia R."/>
            <person name="Land M."/>
            <person name="Hauser L."/>
            <person name="Chang Y.-J."/>
            <person name="Jeffries C."/>
            <person name="Kyrpides N."/>
            <person name="Ivanova N."/>
            <person name="Mikhailova N."/>
            <person name="Hemme C.L."/>
            <person name="Woyke T."/>
        </authorList>
    </citation>
    <scope>NUCLEOTIDE SEQUENCE [LARGE SCALE GENOMIC DNA]</scope>
    <source>
        <strain evidence="3">ATCC 35296 / DSM 3052 / OCM 3 / 743B</strain>
    </source>
</reference>
<proteinExistence type="predicted"/>
<organism evidence="2 3">
    <name type="scientific">Clostridium cellulovorans (strain ATCC 35296 / DSM 3052 / OCM 3 / 743B)</name>
    <dbReference type="NCBI Taxonomy" id="573061"/>
    <lineage>
        <taxon>Bacteria</taxon>
        <taxon>Bacillati</taxon>
        <taxon>Bacillota</taxon>
        <taxon>Clostridia</taxon>
        <taxon>Eubacteriales</taxon>
        <taxon>Clostridiaceae</taxon>
        <taxon>Clostridium</taxon>
    </lineage>
</organism>
<dbReference type="PANTHER" id="PTHR39173:SF1">
    <property type="entry name" value="ACETYLTRANSFERASE"/>
    <property type="match status" value="1"/>
</dbReference>
<dbReference type="PANTHER" id="PTHR39173">
    <property type="entry name" value="ACETYLTRANSFERASE"/>
    <property type="match status" value="1"/>
</dbReference>
<dbReference type="PROSITE" id="PS51186">
    <property type="entry name" value="GNAT"/>
    <property type="match status" value="1"/>
</dbReference>
<dbReference type="eggNOG" id="COG3981">
    <property type="taxonomic scope" value="Bacteria"/>
</dbReference>
<evidence type="ECO:0000313" key="2">
    <source>
        <dbReference type="EMBL" id="ADL50060.1"/>
    </source>
</evidence>
<evidence type="ECO:0000313" key="3">
    <source>
        <dbReference type="Proteomes" id="UP000002730"/>
    </source>
</evidence>
<dbReference type="Pfam" id="PF13302">
    <property type="entry name" value="Acetyltransf_3"/>
    <property type="match status" value="1"/>
</dbReference>
<dbReference type="RefSeq" id="WP_010075175.1">
    <property type="nucleotide sequence ID" value="NC_014393.1"/>
</dbReference>
<sequence length="173" mass="20150">MRSIELIAPKEEFQEQILQYKKEFEVNGDSMDGTNFLQGYSDLAEWFSLVRDNSKEETVREGLVPADTYLAIRVADQKLLGMINIRHRLNDYLFQVGGHIVYSVRKSERRKGYAKDMLRLSLERCRELNISKVLVTCDKENIASARTIMANNGVLENEVPEEDRITQRYWITL</sequence>
<accession>D9SPL1</accession>
<dbReference type="InterPro" id="IPR016181">
    <property type="entry name" value="Acyl_CoA_acyltransferase"/>
</dbReference>
<name>D9SPL1_CLOC7</name>
<keyword evidence="3" id="KW-1185">Reference proteome</keyword>
<dbReference type="InterPro" id="IPR000182">
    <property type="entry name" value="GNAT_dom"/>
</dbReference>
<protein>
    <submittedName>
        <fullName evidence="2">GCN5-related N-acetyltransferase</fullName>
    </submittedName>
</protein>
<dbReference type="OrthoDB" id="9797989at2"/>
<dbReference type="SUPFAM" id="SSF55729">
    <property type="entry name" value="Acyl-CoA N-acyltransferases (Nat)"/>
    <property type="match status" value="1"/>
</dbReference>
<dbReference type="Proteomes" id="UP000002730">
    <property type="component" value="Chromosome"/>
</dbReference>
<dbReference type="CDD" id="cd04301">
    <property type="entry name" value="NAT_SF"/>
    <property type="match status" value="1"/>
</dbReference>
<evidence type="ECO:0000259" key="1">
    <source>
        <dbReference type="PROSITE" id="PS51186"/>
    </source>
</evidence>
<dbReference type="HOGENOM" id="CLU_113231_1_0_9"/>
<dbReference type="Gene3D" id="3.40.630.30">
    <property type="match status" value="1"/>
</dbReference>
<keyword evidence="2" id="KW-0808">Transferase</keyword>
<dbReference type="AlphaFoldDB" id="D9SPL1"/>
<dbReference type="GO" id="GO:0016747">
    <property type="term" value="F:acyltransferase activity, transferring groups other than amino-acyl groups"/>
    <property type="evidence" value="ECO:0007669"/>
    <property type="project" value="InterPro"/>
</dbReference>
<dbReference type="EMBL" id="CP002160">
    <property type="protein sequence ID" value="ADL50060.1"/>
    <property type="molecule type" value="Genomic_DNA"/>
</dbReference>